<dbReference type="EC" id="3.1.26.5" evidence="7 8"/>
<evidence type="ECO:0000313" key="9">
    <source>
        <dbReference type="EMBL" id="SQB97734.1"/>
    </source>
</evidence>
<evidence type="ECO:0000256" key="4">
    <source>
        <dbReference type="ARBA" id="ARBA00022759"/>
    </source>
</evidence>
<gene>
    <name evidence="7 9" type="primary">rnpA</name>
    <name evidence="9" type="ORF">NCTC13102_00335</name>
</gene>
<name>A0A2X3BD99_9HELI</name>
<keyword evidence="4 7" id="KW-0255">Endonuclease</keyword>
<organism evidence="9 10">
    <name type="scientific">Helicobacter fennelliae</name>
    <dbReference type="NCBI Taxonomy" id="215"/>
    <lineage>
        <taxon>Bacteria</taxon>
        <taxon>Pseudomonadati</taxon>
        <taxon>Campylobacterota</taxon>
        <taxon>Epsilonproteobacteria</taxon>
        <taxon>Campylobacterales</taxon>
        <taxon>Helicobacteraceae</taxon>
        <taxon>Helicobacter</taxon>
    </lineage>
</organism>
<dbReference type="HAMAP" id="MF_00227">
    <property type="entry name" value="RNase_P"/>
    <property type="match status" value="1"/>
</dbReference>
<evidence type="ECO:0000256" key="2">
    <source>
        <dbReference type="ARBA" id="ARBA00022694"/>
    </source>
</evidence>
<comment type="similarity">
    <text evidence="7">Belongs to the RnpA family.</text>
</comment>
<dbReference type="GO" id="GO:0004526">
    <property type="term" value="F:ribonuclease P activity"/>
    <property type="evidence" value="ECO:0007669"/>
    <property type="project" value="UniProtKB-UniRule"/>
</dbReference>
<evidence type="ECO:0000256" key="1">
    <source>
        <dbReference type="ARBA" id="ARBA00002663"/>
    </source>
</evidence>
<evidence type="ECO:0000313" key="10">
    <source>
        <dbReference type="Proteomes" id="UP000250166"/>
    </source>
</evidence>
<dbReference type="PANTHER" id="PTHR33992:SF1">
    <property type="entry name" value="RIBONUCLEASE P PROTEIN COMPONENT"/>
    <property type="match status" value="1"/>
</dbReference>
<sequence length="120" mass="13940">MDMLKTKAEFDFIYKKGFYRHSKEFVLYVYRDKILDSTSKLGLKLGLSVSKKVGNAVKRNLIKRRIKALFQEFEKTLSLIGCRIVFVAKEGVYLLSFQDLRKNILDCLSFVLHKLGGQKI</sequence>
<dbReference type="GO" id="GO:0042781">
    <property type="term" value="F:3'-tRNA processing endoribonuclease activity"/>
    <property type="evidence" value="ECO:0007669"/>
    <property type="project" value="TreeGrafter"/>
</dbReference>
<comment type="function">
    <text evidence="1 7">RNaseP catalyzes the removal of the 5'-leader sequence from pre-tRNA to produce the mature 5'-terminus. It can also cleave other RNA substrates such as 4.5S RNA. The protein component plays an auxiliary but essential role in vivo by binding to the 5'-leader sequence and broadening the substrate specificity of the ribozyme.</text>
</comment>
<evidence type="ECO:0000256" key="3">
    <source>
        <dbReference type="ARBA" id="ARBA00022722"/>
    </source>
</evidence>
<evidence type="ECO:0000256" key="7">
    <source>
        <dbReference type="HAMAP-Rule" id="MF_00227"/>
    </source>
</evidence>
<dbReference type="InterPro" id="IPR000100">
    <property type="entry name" value="RNase_P"/>
</dbReference>
<dbReference type="SUPFAM" id="SSF54211">
    <property type="entry name" value="Ribosomal protein S5 domain 2-like"/>
    <property type="match status" value="1"/>
</dbReference>
<dbReference type="PROSITE" id="PS00648">
    <property type="entry name" value="RIBONUCLEASE_P"/>
    <property type="match status" value="1"/>
</dbReference>
<dbReference type="NCBIfam" id="TIGR00188">
    <property type="entry name" value="rnpA"/>
    <property type="match status" value="1"/>
</dbReference>
<keyword evidence="2 7" id="KW-0819">tRNA processing</keyword>
<dbReference type="InterPro" id="IPR020539">
    <property type="entry name" value="RNase_P_CS"/>
</dbReference>
<dbReference type="GO" id="GO:0001682">
    <property type="term" value="P:tRNA 5'-leader removal"/>
    <property type="evidence" value="ECO:0007669"/>
    <property type="project" value="UniProtKB-UniRule"/>
</dbReference>
<comment type="subunit">
    <text evidence="7">Consists of a catalytic RNA component (M1 or rnpB) and a protein subunit.</text>
</comment>
<dbReference type="EMBL" id="UAWL01000006">
    <property type="protein sequence ID" value="SQB97734.1"/>
    <property type="molecule type" value="Genomic_DNA"/>
</dbReference>
<dbReference type="Gene3D" id="3.30.230.10">
    <property type="match status" value="1"/>
</dbReference>
<dbReference type="InterPro" id="IPR014721">
    <property type="entry name" value="Ribsml_uS5_D2-typ_fold_subgr"/>
</dbReference>
<evidence type="ECO:0000256" key="6">
    <source>
        <dbReference type="ARBA" id="ARBA00022884"/>
    </source>
</evidence>
<dbReference type="PANTHER" id="PTHR33992">
    <property type="entry name" value="RIBONUCLEASE P PROTEIN COMPONENT"/>
    <property type="match status" value="1"/>
</dbReference>
<comment type="catalytic activity">
    <reaction evidence="7">
        <text>Endonucleolytic cleavage of RNA, removing 5'-extranucleotides from tRNA precursor.</text>
        <dbReference type="EC" id="3.1.26.5"/>
    </reaction>
</comment>
<dbReference type="Pfam" id="PF00825">
    <property type="entry name" value="Ribonuclease_P"/>
    <property type="match status" value="1"/>
</dbReference>
<proteinExistence type="inferred from homology"/>
<dbReference type="GO" id="GO:0000049">
    <property type="term" value="F:tRNA binding"/>
    <property type="evidence" value="ECO:0007669"/>
    <property type="project" value="UniProtKB-UniRule"/>
</dbReference>
<dbReference type="InterPro" id="IPR020568">
    <property type="entry name" value="Ribosomal_Su5_D2-typ_SF"/>
</dbReference>
<protein>
    <recommendedName>
        <fullName evidence="7 8">Ribonuclease P protein component</fullName>
        <shortName evidence="7">RNase P protein</shortName>
        <shortName evidence="7">RNaseP protein</shortName>
        <ecNumber evidence="7 8">3.1.26.5</ecNumber>
    </recommendedName>
    <alternativeName>
        <fullName evidence="7">Protein C5</fullName>
    </alternativeName>
</protein>
<keyword evidence="5 7" id="KW-0378">Hydrolase</keyword>
<dbReference type="Proteomes" id="UP000250166">
    <property type="component" value="Unassembled WGS sequence"/>
</dbReference>
<dbReference type="GO" id="GO:0030677">
    <property type="term" value="C:ribonuclease P complex"/>
    <property type="evidence" value="ECO:0007669"/>
    <property type="project" value="TreeGrafter"/>
</dbReference>
<evidence type="ECO:0000256" key="5">
    <source>
        <dbReference type="ARBA" id="ARBA00022801"/>
    </source>
</evidence>
<keyword evidence="6 7" id="KW-0694">RNA-binding</keyword>
<dbReference type="AlphaFoldDB" id="A0A2X3BD99"/>
<accession>A0A2X3BD99</accession>
<keyword evidence="3 7" id="KW-0540">Nuclease</keyword>
<evidence type="ECO:0000256" key="8">
    <source>
        <dbReference type="NCBIfam" id="TIGR00188"/>
    </source>
</evidence>
<reference evidence="9 10" key="1">
    <citation type="submission" date="2018-06" db="EMBL/GenBank/DDBJ databases">
        <authorList>
            <consortium name="Pathogen Informatics"/>
            <person name="Doyle S."/>
        </authorList>
    </citation>
    <scope>NUCLEOTIDE SEQUENCE [LARGE SCALE GENOMIC DNA]</scope>
    <source>
        <strain evidence="9 10">NCTC13102</strain>
    </source>
</reference>